<sequence>MGAGSMWQRKLLTFWKPGNKEWDRKGWDPKCRFMNMLHGHAHSDLFPMMLLVEAEGSEIQSSSQRHTNGGTCIDSWLLKMMRVVTFLPGPCCWGRPYVVCSCEDSISRSILQHFAQSGWETAQVVLVWPCCLLREW</sequence>
<reference evidence="1" key="7">
    <citation type="journal article" date="2005" name="Science">
        <title>The Transcriptional Landscape of the Mammalian Genome.</title>
        <authorList>
            <consortium name="The FANTOM Consortium"/>
            <consortium name="Riken Genome Exploration Research Group and Genome Science Group (Genome Network Project Core Group)"/>
        </authorList>
    </citation>
    <scope>NUCLEOTIDE SEQUENCE</scope>
    <source>
        <strain evidence="1">C57BL/6J</strain>
        <tissue evidence="1">Testis</tissue>
    </source>
</reference>
<reference evidence="1" key="6">
    <citation type="journal article" date="2002" name="Nature">
        <title>Analysis of the mouse transcriptome based on functional annotation of 60,770 full-length cDNAs.</title>
        <authorList>
            <consortium name="The FANTOM Consortium and the RIKEN Genome Exploration Research Group Phase I and II Team"/>
        </authorList>
    </citation>
    <scope>NUCLEOTIDE SEQUENCE</scope>
    <source>
        <strain evidence="1">C57BL/6J</strain>
        <tissue evidence="1">Testis</tissue>
    </source>
</reference>
<proteinExistence type="evidence at transcript level"/>
<dbReference type="MGI" id="MGI:1277236">
    <property type="gene designation" value="D5Ertd615e"/>
</dbReference>
<reference evidence="1" key="4">
    <citation type="submission" date="2000-07" db="EMBL/GenBank/DDBJ databases">
        <authorList>
            <person name="Adachi J."/>
            <person name="Aizawa K."/>
            <person name="Akahira S."/>
            <person name="Akimura T."/>
            <person name="Arai A."/>
            <person name="Aono H."/>
            <person name="Arakawa T."/>
            <person name="Bono H."/>
            <person name="Carninci P."/>
            <person name="Fukuda S."/>
            <person name="Fukunishi Y."/>
            <person name="Furuno M."/>
            <person name="Hanagaki T."/>
            <person name="Hara A."/>
            <person name="Hayatsu N."/>
            <person name="Hiramoto K."/>
            <person name="Hiraoka T."/>
            <person name="Hori F."/>
            <person name="Imotani K."/>
            <person name="Ishii Y."/>
            <person name="Itoh M."/>
            <person name="Izawa M."/>
            <person name="Kasukawa T."/>
            <person name="Kato H."/>
            <person name="Kawai J."/>
            <person name="Kojima Y."/>
            <person name="Konno H."/>
            <person name="Kouda M."/>
            <person name="Koya S."/>
            <person name="Kurihara C."/>
            <person name="Matsuyama T."/>
            <person name="Miyazaki A."/>
            <person name="Nishi K."/>
            <person name="Nomura K."/>
            <person name="Numazaki R."/>
            <person name="Ohno M."/>
            <person name="Okazaki Y."/>
            <person name="Okido T."/>
            <person name="Owa C."/>
            <person name="Saito H."/>
            <person name="Saito R."/>
            <person name="Sakai C."/>
            <person name="Sakai K."/>
            <person name="Sano H."/>
            <person name="Sasaki D."/>
            <person name="Shibata K."/>
            <person name="Shibata Y."/>
            <person name="Shinagawa A."/>
            <person name="Shiraki T."/>
            <person name="Sogabe Y."/>
            <person name="Suzuki H."/>
            <person name="Tagami M."/>
            <person name="Tagawa A."/>
            <person name="Takahashi F."/>
            <person name="Tanaka T."/>
            <person name="Tejima Y."/>
            <person name="Toya T."/>
            <person name="Yamamura T."/>
            <person name="Yasunishi A."/>
            <person name="Yoshida K."/>
            <person name="Yoshino M."/>
            <person name="Muramatsu M."/>
            <person name="Hayashizaki Y."/>
        </authorList>
    </citation>
    <scope>NUCLEOTIDE SEQUENCE</scope>
    <source>
        <strain evidence="1">C57BL/6J</strain>
        <tissue evidence="1">Testis</tissue>
    </source>
</reference>
<dbReference type="AlphaFoldDB" id="Q9D5I1"/>
<organism evidence="1">
    <name type="scientific">Mus musculus</name>
    <name type="common">Mouse</name>
    <dbReference type="NCBI Taxonomy" id="10090"/>
    <lineage>
        <taxon>Eukaryota</taxon>
        <taxon>Metazoa</taxon>
        <taxon>Chordata</taxon>
        <taxon>Craniata</taxon>
        <taxon>Vertebrata</taxon>
        <taxon>Euteleostomi</taxon>
        <taxon>Mammalia</taxon>
        <taxon>Eutheria</taxon>
        <taxon>Euarchontoglires</taxon>
        <taxon>Glires</taxon>
        <taxon>Rodentia</taxon>
        <taxon>Myomorpha</taxon>
        <taxon>Muroidea</taxon>
        <taxon>Muridae</taxon>
        <taxon>Murinae</taxon>
        <taxon>Mus</taxon>
        <taxon>Mus</taxon>
    </lineage>
</organism>
<protein>
    <submittedName>
        <fullName evidence="1">Uncharacterized protein</fullName>
    </submittedName>
</protein>
<reference evidence="1" key="3">
    <citation type="journal article" date="2000" name="Genome Res.">
        <title>RIKEN integrated sequence analysis (RISA) system--384-format sequencing pipeline with 384 multicapillary sequencer.</title>
        <authorList>
            <person name="Shibata K."/>
            <person name="Itoh M."/>
            <person name="Aizawa K."/>
            <person name="Nagaoka S."/>
            <person name="Sasaki N."/>
            <person name="Carninci P."/>
            <person name="Konno H."/>
            <person name="Akiyama J."/>
            <person name="Nishi K."/>
            <person name="Kitsunai T."/>
            <person name="Tashiro H."/>
            <person name="Itoh M."/>
            <person name="Sumi N."/>
            <person name="Ishii Y."/>
            <person name="Nakamura S."/>
            <person name="Hazama M."/>
            <person name="Nishine T."/>
            <person name="Harada A."/>
            <person name="Yamamoto R."/>
            <person name="Matsumoto H."/>
            <person name="Sakaguchi S."/>
            <person name="Ikegami T."/>
            <person name="Kashiwagi K."/>
            <person name="Fujiwake S."/>
            <person name="Inoue K."/>
            <person name="Togawa Y."/>
            <person name="Izawa M."/>
            <person name="Ohara E."/>
            <person name="Watahiki M."/>
            <person name="Yoneda Y."/>
            <person name="Ishikawa T."/>
            <person name="Ozawa K."/>
            <person name="Tanaka T."/>
            <person name="Matsuura S."/>
            <person name="Kawai J."/>
            <person name="Okazaki Y."/>
            <person name="Muramatsu M."/>
            <person name="Inoue Y."/>
            <person name="Kira A."/>
            <person name="Hayashizaki Y."/>
        </authorList>
    </citation>
    <scope>NUCLEOTIDE SEQUENCE</scope>
    <source>
        <strain evidence="1">C57BL/6J</strain>
        <tissue evidence="1">Testis</tissue>
    </source>
</reference>
<gene>
    <name evidence="2" type="primary">D5Ertd615e</name>
    <name evidence="2" type="synonym">4930435H24Rik</name>
</gene>
<dbReference type="AGR" id="MGI:1277236"/>
<reference evidence="1" key="5">
    <citation type="journal article" date="2001" name="Nature">
        <title>Functional annotation of a full-length mouse cDNA collection.</title>
        <authorList>
            <consortium name="The RIKEN Genome Exploration Research Group Phase II Team and the FANTOM Consortium"/>
        </authorList>
    </citation>
    <scope>NUCLEOTIDE SEQUENCE</scope>
    <source>
        <strain evidence="1">C57BL/6J</strain>
        <tissue evidence="1">Testis</tissue>
    </source>
</reference>
<evidence type="ECO:0000313" key="2">
    <source>
        <dbReference type="MGI" id="MGI:1277236"/>
    </source>
</evidence>
<accession>Q9D5I1</accession>
<reference evidence="1" key="2">
    <citation type="journal article" date="2000" name="Genome Res.">
        <title>Normalization and subtraction of cap-trapper-selected cDNAs to prepare full-length cDNA libraries for rapid discovery of new genes.</title>
        <authorList>
            <person name="Carninci P."/>
            <person name="Shibata Y."/>
            <person name="Hayatsu N."/>
            <person name="Sugahara Y."/>
            <person name="Shibata K."/>
            <person name="Itoh M."/>
            <person name="Konno H."/>
            <person name="Okazaki Y."/>
            <person name="Muramatsu M."/>
            <person name="Hayashizaki Y."/>
        </authorList>
    </citation>
    <scope>NUCLEOTIDE SEQUENCE</scope>
    <source>
        <strain evidence="1">C57BL/6J</strain>
        <tissue evidence="1">Testis</tissue>
    </source>
</reference>
<reference evidence="1" key="8">
    <citation type="journal article" date="2005" name="Science">
        <title>Antisense Transcription in the Mammalian Transcriptome.</title>
        <authorList>
            <consortium name="RIKEN Genome Exploration Research Group and Genome Science Group (Genome Network Project Core Group) and the FANTOM Consortium"/>
        </authorList>
    </citation>
    <scope>NUCLEOTIDE SEQUENCE</scope>
    <source>
        <strain evidence="1">C57BL/6J</strain>
        <tissue evidence="1">Testis</tissue>
    </source>
</reference>
<name>Q9D5I1_MOUSE</name>
<reference evidence="1" key="1">
    <citation type="journal article" date="1999" name="Methods Enzymol.">
        <title>High-efficiency full-length cDNA cloning.</title>
        <authorList>
            <person name="Carninci P."/>
            <person name="Hayashizaki Y."/>
        </authorList>
    </citation>
    <scope>NUCLEOTIDE SEQUENCE</scope>
    <source>
        <strain evidence="1">C57BL/6J</strain>
        <tissue evidence="1">Testis</tissue>
    </source>
</reference>
<evidence type="ECO:0000313" key="1">
    <source>
        <dbReference type="EMBL" id="BAB29798.1"/>
    </source>
</evidence>
<dbReference type="EMBL" id="AK015324">
    <property type="protein sequence ID" value="BAB29798.1"/>
    <property type="molecule type" value="mRNA"/>
</dbReference>